<comment type="caution">
    <text evidence="1">The sequence shown here is derived from an EMBL/GenBank/DDBJ whole genome shotgun (WGS) entry which is preliminary data.</text>
</comment>
<accession>A0A927AMM4</accession>
<protein>
    <submittedName>
        <fullName evidence="1">Uncharacterized protein</fullName>
    </submittedName>
</protein>
<dbReference type="RefSeq" id="WP_190885962.1">
    <property type="nucleotide sequence ID" value="NZ_JACWZY010000003.1"/>
</dbReference>
<organism evidence="1 2">
    <name type="scientific">Spirosoma profusum</name>
    <dbReference type="NCBI Taxonomy" id="2771354"/>
    <lineage>
        <taxon>Bacteria</taxon>
        <taxon>Pseudomonadati</taxon>
        <taxon>Bacteroidota</taxon>
        <taxon>Cytophagia</taxon>
        <taxon>Cytophagales</taxon>
        <taxon>Cytophagaceae</taxon>
        <taxon>Spirosoma</taxon>
    </lineage>
</organism>
<reference evidence="1" key="1">
    <citation type="submission" date="2020-09" db="EMBL/GenBank/DDBJ databases">
        <authorList>
            <person name="Kim M.K."/>
        </authorList>
    </citation>
    <scope>NUCLEOTIDE SEQUENCE</scope>
    <source>
        <strain evidence="1">BT702</strain>
    </source>
</reference>
<dbReference type="AlphaFoldDB" id="A0A927AMM4"/>
<gene>
    <name evidence="1" type="ORF">IC229_05650</name>
</gene>
<keyword evidence="2" id="KW-1185">Reference proteome</keyword>
<sequence length="69" mass="8302">MTLQQQIWRSTDAGLEQDRQAYKKAIEENRMPAMIPIWEYTLQLIEMQINVRMKYKQSPQATNQEELPF</sequence>
<proteinExistence type="predicted"/>
<name>A0A927AMM4_9BACT</name>
<dbReference type="Proteomes" id="UP000598820">
    <property type="component" value="Unassembled WGS sequence"/>
</dbReference>
<evidence type="ECO:0000313" key="1">
    <source>
        <dbReference type="EMBL" id="MBD2700109.1"/>
    </source>
</evidence>
<evidence type="ECO:0000313" key="2">
    <source>
        <dbReference type="Proteomes" id="UP000598820"/>
    </source>
</evidence>
<dbReference type="EMBL" id="JACWZY010000003">
    <property type="protein sequence ID" value="MBD2700109.1"/>
    <property type="molecule type" value="Genomic_DNA"/>
</dbReference>